<evidence type="ECO:0000256" key="9">
    <source>
        <dbReference type="ARBA" id="ARBA00022723"/>
    </source>
</evidence>
<evidence type="ECO:0000256" key="7">
    <source>
        <dbReference type="ARBA" id="ARBA00022581"/>
    </source>
</evidence>
<dbReference type="EMBL" id="KP329562">
    <property type="protein sequence ID" value="ALE30314.1"/>
    <property type="molecule type" value="Genomic_DNA"/>
</dbReference>
<evidence type="ECO:0000256" key="4">
    <source>
        <dbReference type="ARBA" id="ARBA00022504"/>
    </source>
</evidence>
<evidence type="ECO:0000256" key="10">
    <source>
        <dbReference type="ARBA" id="ARBA00022771"/>
    </source>
</evidence>
<keyword evidence="17" id="KW-0922">Interferon antiviral system evasion</keyword>
<evidence type="ECO:0000256" key="1">
    <source>
        <dbReference type="ARBA" id="ARBA00004147"/>
    </source>
</evidence>
<evidence type="ECO:0000256" key="6">
    <source>
        <dbReference type="ARBA" id="ARBA00022562"/>
    </source>
</evidence>
<proteinExistence type="inferred from homology"/>
<evidence type="ECO:0000256" key="12">
    <source>
        <dbReference type="ARBA" id="ARBA00022833"/>
    </source>
</evidence>
<sequence>MRLVPEMYGVFSDETVRNSDDLLNSDLLEIPNSPVLLPPSLHDLFDVEVNPPEDPNEDAVNSMFPECLFESAEEGSYSGEDSGQGEEVDLKCYEECLPSSDSETEQTGGDGCTEPVVKNELVLDCPDNPGHGCRACDFHRNASGNPETLCALCYLRLTSHCVYSDVSDAEGDGDRSGSAGSPCTLGAVVPVGVLKPVAVRVSGRRCAVEKIEDLLQEEQTQPLDLSMKRPKLT</sequence>
<keyword evidence="11" id="KW-1114">Inhibition of host interferon signaling pathway by virus</keyword>
<keyword evidence="19" id="KW-1078">G1/S host cell cycle checkpoint dysregulation by virus</keyword>
<keyword evidence="16 20" id="KW-0804">Transcription</keyword>
<organism evidence="21 22">
    <name type="scientific">simian adenovirus 11</name>
    <dbReference type="NCBI Taxonomy" id="38430"/>
    <lineage>
        <taxon>Viruses</taxon>
        <taxon>Varidnaviria</taxon>
        <taxon>Bamfordvirae</taxon>
        <taxon>Preplasmiviricota</taxon>
        <taxon>Polisuviricotina</taxon>
        <taxon>Pharingeaviricetes</taxon>
        <taxon>Rowavirales</taxon>
        <taxon>Adenoviridae</taxon>
        <taxon>Mastadenovirus</taxon>
        <taxon>Mastadenovirus russelli</taxon>
        <taxon>Human mastadenovirus G</taxon>
    </lineage>
</organism>
<keyword evidence="18 20" id="KW-0899">Viral immunoevasion</keyword>
<evidence type="ECO:0000256" key="20">
    <source>
        <dbReference type="PIRNR" id="PIRNR003669"/>
    </source>
</evidence>
<evidence type="ECO:0000256" key="8">
    <source>
        <dbReference type="ARBA" id="ARBA00022632"/>
    </source>
</evidence>
<evidence type="ECO:0000313" key="22">
    <source>
        <dbReference type="Proteomes" id="UP000170798"/>
    </source>
</evidence>
<dbReference type="PIRSF" id="PIRSF003669">
    <property type="entry name" value="Aden_E1A"/>
    <property type="match status" value="1"/>
</dbReference>
<keyword evidence="5" id="KW-0244">Early protein</keyword>
<dbReference type="GO" id="GO:0039645">
    <property type="term" value="P:symbiont-mediated perturbation of host cell cycle G1/S transition checkpoint"/>
    <property type="evidence" value="ECO:0007669"/>
    <property type="project" value="UniProtKB-UniRule"/>
</dbReference>
<accession>A0A0M4MTS9</accession>
<evidence type="ECO:0000256" key="19">
    <source>
        <dbReference type="ARBA" id="ARBA00023309"/>
    </source>
</evidence>
<dbReference type="Pfam" id="PF02703">
    <property type="entry name" value="Adeno_E1A"/>
    <property type="match status" value="2"/>
</dbReference>
<protein>
    <recommendedName>
        <fullName evidence="3 20">Early E1A protein</fullName>
    </recommendedName>
</protein>
<name>A0A0M4MTS9_9ADEN</name>
<comment type="subcellular location">
    <subcellularLocation>
        <location evidence="1">Host nucleus</location>
    </subcellularLocation>
</comment>
<evidence type="ECO:0000313" key="21">
    <source>
        <dbReference type="EMBL" id="ALE30314.1"/>
    </source>
</evidence>
<keyword evidence="9" id="KW-0479">Metal-binding</keyword>
<keyword evidence="4" id="KW-1121">Modulation of host cell cycle by virus</keyword>
<evidence type="ECO:0000256" key="14">
    <source>
        <dbReference type="ARBA" id="ARBA00023015"/>
    </source>
</evidence>
<comment type="similarity">
    <text evidence="2 20">Belongs to the adenoviridae E1A protein family.</text>
</comment>
<evidence type="ECO:0000256" key="17">
    <source>
        <dbReference type="ARBA" id="ARBA00023258"/>
    </source>
</evidence>
<reference evidence="21 22" key="1">
    <citation type="journal article" date="2015" name="Arch. Virol.">
        <title>Taxonomy proposal for Old World monkey adenoviruses: characterisation of several non-human, non-ape primate adenovirus lineages.</title>
        <authorList>
            <person name="Panto L."/>
            <person name="Podgorski I.I."/>
            <person name="Janoska M."/>
            <person name="Marko O."/>
            <person name="Harrach B."/>
        </authorList>
    </citation>
    <scope>NUCLEOTIDE SEQUENCE [LARGE SCALE GENOMIC DNA]</scope>
    <source>
        <strain evidence="21">P-10</strain>
    </source>
</reference>
<dbReference type="GO" id="GO:0006355">
    <property type="term" value="P:regulation of DNA-templated transcription"/>
    <property type="evidence" value="ECO:0007669"/>
    <property type="project" value="InterPro"/>
</dbReference>
<keyword evidence="10" id="KW-0863">Zinc-finger</keyword>
<evidence type="ECO:0000256" key="16">
    <source>
        <dbReference type="ARBA" id="ARBA00023163"/>
    </source>
</evidence>
<keyword evidence="13" id="KW-1105">Inhibition of host STAT1 by virus</keyword>
<keyword evidence="7 20" id="KW-0945">Host-virus interaction</keyword>
<evidence type="ECO:0000256" key="13">
    <source>
        <dbReference type="ARBA" id="ARBA00022961"/>
    </source>
</evidence>
<evidence type="ECO:0000256" key="11">
    <source>
        <dbReference type="ARBA" id="ARBA00022830"/>
    </source>
</evidence>
<comment type="function">
    <text evidence="20">Plays a role in viral genome replication by driving entry of quiescent cells into the cell cycle.</text>
</comment>
<evidence type="ECO:0000256" key="18">
    <source>
        <dbReference type="ARBA" id="ARBA00023280"/>
    </source>
</evidence>
<evidence type="ECO:0000256" key="2">
    <source>
        <dbReference type="ARBA" id="ARBA00007334"/>
    </source>
</evidence>
<dbReference type="Proteomes" id="UP000170798">
    <property type="component" value="Segment"/>
</dbReference>
<keyword evidence="12" id="KW-0862">Zinc</keyword>
<keyword evidence="14 20" id="KW-0805">Transcription regulation</keyword>
<keyword evidence="15 20" id="KW-0010">Activator</keyword>
<evidence type="ECO:0000256" key="3">
    <source>
        <dbReference type="ARBA" id="ARBA00019274"/>
    </source>
</evidence>
<evidence type="ECO:0000256" key="15">
    <source>
        <dbReference type="ARBA" id="ARBA00023159"/>
    </source>
</evidence>
<dbReference type="InterPro" id="IPR014410">
    <property type="entry name" value="Aden_E1A"/>
</dbReference>
<keyword evidence="6" id="KW-1048">Host nucleus</keyword>
<keyword evidence="8" id="KW-1090">Inhibition of host innate immune response by virus</keyword>
<dbReference type="GO" id="GO:0046872">
    <property type="term" value="F:metal ion binding"/>
    <property type="evidence" value="ECO:0007669"/>
    <property type="project" value="UniProtKB-UniRule"/>
</dbReference>
<evidence type="ECO:0000256" key="5">
    <source>
        <dbReference type="ARBA" id="ARBA00022518"/>
    </source>
</evidence>